<dbReference type="Proteomes" id="UP001451303">
    <property type="component" value="Unassembled WGS sequence"/>
</dbReference>
<sequence>MDGPKTHDDSLEALEDKASPSELTFYPLSLSTSFTFDGEASNPALGTMLLTGQKSQNRGGTAQRHHSQRPSRSMLFDPMTPTCDDENPYPLGGSSRDQFLRLNSSTSSLGRRNSSLRPQVTPVGEQRYPMTKIIKSRPSASQHGSEDVQRQAAGSTRRTFEPMTLDENPPVNGEREPTIDYVTGLHLVLLMAGLMLVFGRIFMLYSVKWSYLTAMILFELGSLLCGLAPNSTTLIVGRAIAGFGSAGILIGSFIIVTMAVPLQKRPVFTSVVGLMFGVGASVGPLLGGVFTDLVTWRWCFYINLPLGGVTIICLILFFNPQKSNRNAGTFFDRFKDLDIVGNILILGAFIMLFLALEYTTRGFSWNHPLIIWLLAGCGITAIIFMVWQWAKGDAALIPPRIIKQRTVAASCGTAFMIYAILINMTFFLPIWFQAVKNDTAMRSGVHMIPFFVTQSAFSLIAGGIVSKTGYATPPAVIGSAIGTVGLGLLTLLKPGTGTAQWVGYEVLTSAGFGLSIQQCFTAVQTVLSEEDVALGTAAVSAAQSLGGAIFVSVGNSVFQHQLLKAADANLLPGIDIKQVLEAGATAFRDLIPAEQLPAMIRVYNKAIQAALIIPIPLGILATLIACFIEFRSVKKPIKTNEESGRCSTELSDQRPGTSA</sequence>
<dbReference type="Pfam" id="PF07690">
    <property type="entry name" value="MFS_1"/>
    <property type="match status" value="1"/>
</dbReference>
<evidence type="ECO:0000256" key="4">
    <source>
        <dbReference type="ARBA" id="ARBA00023136"/>
    </source>
</evidence>
<feature type="transmembrane region" description="Helical" evidence="6">
    <location>
        <begin position="472"/>
        <end position="492"/>
    </location>
</feature>
<dbReference type="SUPFAM" id="SSF103473">
    <property type="entry name" value="MFS general substrate transporter"/>
    <property type="match status" value="2"/>
</dbReference>
<gene>
    <name evidence="8" type="ORF">QR685DRAFT_564104</name>
</gene>
<feature type="transmembrane region" description="Helical" evidence="6">
    <location>
        <begin position="267"/>
        <end position="286"/>
    </location>
</feature>
<feature type="region of interest" description="Disordered" evidence="5">
    <location>
        <begin position="54"/>
        <end position="98"/>
    </location>
</feature>
<name>A0ABR3D8G0_NEUIN</name>
<comment type="caution">
    <text evidence="8">The sequence shown here is derived from an EMBL/GenBank/DDBJ whole genome shotgun (WGS) entry which is preliminary data.</text>
</comment>
<dbReference type="Gene3D" id="1.20.1720.10">
    <property type="entry name" value="Multidrug resistance protein D"/>
    <property type="match status" value="1"/>
</dbReference>
<feature type="transmembrane region" description="Helical" evidence="6">
    <location>
        <begin position="339"/>
        <end position="357"/>
    </location>
</feature>
<feature type="transmembrane region" description="Helical" evidence="6">
    <location>
        <begin position="369"/>
        <end position="387"/>
    </location>
</feature>
<dbReference type="CDD" id="cd17502">
    <property type="entry name" value="MFS_Azr1_MDR_like"/>
    <property type="match status" value="1"/>
</dbReference>
<evidence type="ECO:0000259" key="7">
    <source>
        <dbReference type="PROSITE" id="PS50850"/>
    </source>
</evidence>
<evidence type="ECO:0000256" key="1">
    <source>
        <dbReference type="ARBA" id="ARBA00004141"/>
    </source>
</evidence>
<feature type="domain" description="Major facilitator superfamily (MFS) profile" evidence="7">
    <location>
        <begin position="103"/>
        <end position="633"/>
    </location>
</feature>
<feature type="transmembrane region" description="Helical" evidence="6">
    <location>
        <begin position="235"/>
        <end position="260"/>
    </location>
</feature>
<dbReference type="PANTHER" id="PTHR23501:SF49">
    <property type="entry name" value="MAJOR FACILITATOR SUPERFAMILY (MFS) PROFILE DOMAIN-CONTAINING PROTEIN"/>
    <property type="match status" value="1"/>
</dbReference>
<organism evidence="8 9">
    <name type="scientific">Neurospora intermedia</name>
    <dbReference type="NCBI Taxonomy" id="5142"/>
    <lineage>
        <taxon>Eukaryota</taxon>
        <taxon>Fungi</taxon>
        <taxon>Dikarya</taxon>
        <taxon>Ascomycota</taxon>
        <taxon>Pezizomycotina</taxon>
        <taxon>Sordariomycetes</taxon>
        <taxon>Sordariomycetidae</taxon>
        <taxon>Sordariales</taxon>
        <taxon>Sordariaceae</taxon>
        <taxon>Neurospora</taxon>
    </lineage>
</organism>
<dbReference type="Gene3D" id="1.20.1250.20">
    <property type="entry name" value="MFS general substrate transporter like domains"/>
    <property type="match status" value="1"/>
</dbReference>
<feature type="region of interest" description="Disordered" evidence="5">
    <location>
        <begin position="135"/>
        <end position="174"/>
    </location>
</feature>
<feature type="transmembrane region" description="Helical" evidence="6">
    <location>
        <begin position="444"/>
        <end position="465"/>
    </location>
</feature>
<dbReference type="PANTHER" id="PTHR23501">
    <property type="entry name" value="MAJOR FACILITATOR SUPERFAMILY"/>
    <property type="match status" value="1"/>
</dbReference>
<feature type="transmembrane region" description="Helical" evidence="6">
    <location>
        <begin position="298"/>
        <end position="318"/>
    </location>
</feature>
<keyword evidence="9" id="KW-1185">Reference proteome</keyword>
<protein>
    <submittedName>
        <fullName evidence="8">Major facilitator superfamily domain-containing protein</fullName>
    </submittedName>
</protein>
<keyword evidence="3 6" id="KW-1133">Transmembrane helix</keyword>
<dbReference type="InterPro" id="IPR036259">
    <property type="entry name" value="MFS_trans_sf"/>
</dbReference>
<dbReference type="EMBL" id="JAVLET010000006">
    <property type="protein sequence ID" value="KAL0468968.1"/>
    <property type="molecule type" value="Genomic_DNA"/>
</dbReference>
<evidence type="ECO:0000256" key="6">
    <source>
        <dbReference type="SAM" id="Phobius"/>
    </source>
</evidence>
<dbReference type="InterPro" id="IPR011701">
    <property type="entry name" value="MFS"/>
</dbReference>
<dbReference type="InterPro" id="IPR020846">
    <property type="entry name" value="MFS_dom"/>
</dbReference>
<dbReference type="PROSITE" id="PS50850">
    <property type="entry name" value="MFS"/>
    <property type="match status" value="1"/>
</dbReference>
<evidence type="ECO:0000256" key="3">
    <source>
        <dbReference type="ARBA" id="ARBA00022989"/>
    </source>
</evidence>
<evidence type="ECO:0000313" key="8">
    <source>
        <dbReference type="EMBL" id="KAL0468968.1"/>
    </source>
</evidence>
<evidence type="ECO:0000313" key="9">
    <source>
        <dbReference type="Proteomes" id="UP001451303"/>
    </source>
</evidence>
<accession>A0ABR3D8G0</accession>
<feature type="transmembrane region" description="Helical" evidence="6">
    <location>
        <begin position="181"/>
        <end position="202"/>
    </location>
</feature>
<feature type="compositionally biased region" description="Basic and acidic residues" evidence="5">
    <location>
        <begin position="1"/>
        <end position="19"/>
    </location>
</feature>
<reference evidence="8 9" key="1">
    <citation type="submission" date="2023-09" db="EMBL/GenBank/DDBJ databases">
        <title>Multi-omics analysis of a traditional fermented food reveals byproduct-associated fungal strains for waste-to-food upcycling.</title>
        <authorList>
            <consortium name="Lawrence Berkeley National Laboratory"/>
            <person name="Rekdal V.M."/>
            <person name="Villalobos-Escobedo J.M."/>
            <person name="Rodriguez-Valeron N."/>
            <person name="Garcia M.O."/>
            <person name="Vasquez D.P."/>
            <person name="Damayanti I."/>
            <person name="Sorensen P.M."/>
            <person name="Baidoo E.E."/>
            <person name="De Carvalho A.C."/>
            <person name="Riley R."/>
            <person name="Lipzen A."/>
            <person name="He G."/>
            <person name="Yan M."/>
            <person name="Haridas S."/>
            <person name="Daum C."/>
            <person name="Yoshinaga Y."/>
            <person name="Ng V."/>
            <person name="Grigoriev I.V."/>
            <person name="Munk R."/>
            <person name="Nuraida L."/>
            <person name="Wijaya C.H."/>
            <person name="Morales P.-C."/>
            <person name="Keasling J.D."/>
        </authorList>
    </citation>
    <scope>NUCLEOTIDE SEQUENCE [LARGE SCALE GENOMIC DNA]</scope>
    <source>
        <strain evidence="8 9">FGSC 2613</strain>
    </source>
</reference>
<keyword evidence="4 6" id="KW-0472">Membrane</keyword>
<feature type="transmembrane region" description="Helical" evidence="6">
    <location>
        <begin position="407"/>
        <end position="432"/>
    </location>
</feature>
<evidence type="ECO:0000256" key="2">
    <source>
        <dbReference type="ARBA" id="ARBA00022692"/>
    </source>
</evidence>
<feature type="region of interest" description="Disordered" evidence="5">
    <location>
        <begin position="1"/>
        <end position="22"/>
    </location>
</feature>
<evidence type="ECO:0000256" key="5">
    <source>
        <dbReference type="SAM" id="MobiDB-lite"/>
    </source>
</evidence>
<keyword evidence="2 6" id="KW-0812">Transmembrane</keyword>
<feature type="transmembrane region" description="Helical" evidence="6">
    <location>
        <begin position="606"/>
        <end position="628"/>
    </location>
</feature>
<comment type="subcellular location">
    <subcellularLocation>
        <location evidence="1">Membrane</location>
        <topology evidence="1">Multi-pass membrane protein</topology>
    </subcellularLocation>
</comment>
<proteinExistence type="predicted"/>